<dbReference type="InterPro" id="IPR036388">
    <property type="entry name" value="WH-like_DNA-bd_sf"/>
</dbReference>
<dbReference type="InterPro" id="IPR036390">
    <property type="entry name" value="WH_DNA-bd_sf"/>
</dbReference>
<dbReference type="GeneID" id="69117214"/>
<protein>
    <submittedName>
        <fullName evidence="2">Helix-turn-helix domain-containing protein</fullName>
    </submittedName>
</protein>
<evidence type="ECO:0000313" key="2">
    <source>
        <dbReference type="EMBL" id="MFC3476867.1"/>
    </source>
</evidence>
<evidence type="ECO:0000313" key="3">
    <source>
        <dbReference type="Proteomes" id="UP001595660"/>
    </source>
</evidence>
<feature type="domain" description="Transcription regulator TrmB N-terminal" evidence="1">
    <location>
        <begin position="18"/>
        <end position="64"/>
    </location>
</feature>
<dbReference type="Proteomes" id="UP001595660">
    <property type="component" value="Unassembled WGS sequence"/>
</dbReference>
<gene>
    <name evidence="2" type="ORF">ACFOKC_03930</name>
</gene>
<dbReference type="Gene3D" id="1.10.10.10">
    <property type="entry name" value="Winged helix-like DNA-binding domain superfamily/Winged helix DNA-binding domain"/>
    <property type="match status" value="1"/>
</dbReference>
<accession>A0ABD5NC64</accession>
<dbReference type="RefSeq" id="WP_232571995.1">
    <property type="nucleotide sequence ID" value="NZ_CP089466.1"/>
</dbReference>
<evidence type="ECO:0000259" key="1">
    <source>
        <dbReference type="Pfam" id="PF01978"/>
    </source>
</evidence>
<dbReference type="Pfam" id="PF01978">
    <property type="entry name" value="TrmB"/>
    <property type="match status" value="1"/>
</dbReference>
<reference evidence="2 3" key="1">
    <citation type="journal article" date="2019" name="Int. J. Syst. Evol. Microbiol.">
        <title>The Global Catalogue of Microorganisms (GCM) 10K type strain sequencing project: providing services to taxonomists for standard genome sequencing and annotation.</title>
        <authorList>
            <consortium name="The Broad Institute Genomics Platform"/>
            <consortium name="The Broad Institute Genome Sequencing Center for Infectious Disease"/>
            <person name="Wu L."/>
            <person name="Ma J."/>
        </authorList>
    </citation>
    <scope>NUCLEOTIDE SEQUENCE [LARGE SCALE GENOMIC DNA]</scope>
    <source>
        <strain evidence="2 3">CGMCC 1.12562</strain>
    </source>
</reference>
<comment type="caution">
    <text evidence="2">The sequence shown here is derived from an EMBL/GenBank/DDBJ whole genome shotgun (WGS) entry which is preliminary data.</text>
</comment>
<dbReference type="InterPro" id="IPR002831">
    <property type="entry name" value="Tscrpt_reg_TrmB_N"/>
</dbReference>
<dbReference type="EMBL" id="JBHRWN010000002">
    <property type="protein sequence ID" value="MFC3476867.1"/>
    <property type="molecule type" value="Genomic_DNA"/>
</dbReference>
<dbReference type="AlphaFoldDB" id="A0ABD5NC64"/>
<keyword evidence="3" id="KW-1185">Reference proteome</keyword>
<proteinExistence type="predicted"/>
<name>A0ABD5NC64_9EURY</name>
<dbReference type="SUPFAM" id="SSF46785">
    <property type="entry name" value="Winged helix' DNA-binding domain"/>
    <property type="match status" value="1"/>
</dbReference>
<organism evidence="2 3">
    <name type="scientific">Halobacterium litoreum</name>
    <dbReference type="NCBI Taxonomy" id="2039234"/>
    <lineage>
        <taxon>Archaea</taxon>
        <taxon>Methanobacteriati</taxon>
        <taxon>Methanobacteriota</taxon>
        <taxon>Stenosarchaea group</taxon>
        <taxon>Halobacteria</taxon>
        <taxon>Halobacteriales</taxon>
        <taxon>Halobacteriaceae</taxon>
        <taxon>Halobacterium</taxon>
    </lineage>
</organism>
<sequence length="70" mass="7858">MTTRQVPTSVESPRGKLVYLSLTTRDSATVDELHADLDVPRITLFSVLRTLQNRGLVARDGERYLTSRPS</sequence>